<organism evidence="1 2">
    <name type="scientific">Chryseobacterium hagamense</name>
    <dbReference type="NCBI Taxonomy" id="395935"/>
    <lineage>
        <taxon>Bacteria</taxon>
        <taxon>Pseudomonadati</taxon>
        <taxon>Bacteroidota</taxon>
        <taxon>Flavobacteriia</taxon>
        <taxon>Flavobacteriales</taxon>
        <taxon>Weeksellaceae</taxon>
        <taxon>Chryseobacterium group</taxon>
        <taxon>Chryseobacterium</taxon>
    </lineage>
</organism>
<sequence length="360" mass="42091">MKLIYLPLSVFILISCITDRKEDACFENDKKEKTAYQEFRIDTPQEILRANPSHVKFTVDNKLKTYKEETEDARKSYSEAEDKKRFKVYDDKYAELIKNFGNQFYYINTEKVDGIVYGIGQNMFGYWLLETKNNTVAAYYLGLSQFTHFSKKQPEHFISGNKLLAYGSFVRISKSWGYPFGPQKEAVKDRLVFEIDLQTVKKDSDKDRFNDLFEKLVLLNPDSADTDKDGIPDFTDSNPLYRSEKSKFTDLYTLIIDREYEQSGFSKGSYFFTGYFSDCDYFHHINPTQVKVLIYPENKSSELQSDYRLGMFPEHIGKIRKDKDKNRFYIDYGSGSGGGYIEALFKNGKWNLTKQSTYDI</sequence>
<name>A0A511YR03_9FLAO</name>
<dbReference type="EMBL" id="BJYJ01000027">
    <property type="protein sequence ID" value="GEN77621.1"/>
    <property type="molecule type" value="Genomic_DNA"/>
</dbReference>
<evidence type="ECO:0008006" key="3">
    <source>
        <dbReference type="Google" id="ProtNLM"/>
    </source>
</evidence>
<dbReference type="RefSeq" id="WP_146943571.1">
    <property type="nucleotide sequence ID" value="NZ_BJYJ01000027.1"/>
</dbReference>
<gene>
    <name evidence="1" type="ORF">CHA01nite_33610</name>
</gene>
<evidence type="ECO:0000313" key="2">
    <source>
        <dbReference type="Proteomes" id="UP000321863"/>
    </source>
</evidence>
<dbReference type="OrthoDB" id="1237875at2"/>
<dbReference type="AlphaFoldDB" id="A0A511YR03"/>
<accession>A0A511YR03</accession>
<reference evidence="1 2" key="1">
    <citation type="submission" date="2019-07" db="EMBL/GenBank/DDBJ databases">
        <title>Whole genome shotgun sequence of Chryseobacterium hagamense NBRC 105253.</title>
        <authorList>
            <person name="Hosoyama A."/>
            <person name="Uohara A."/>
            <person name="Ohji S."/>
            <person name="Ichikawa N."/>
        </authorList>
    </citation>
    <scope>NUCLEOTIDE SEQUENCE [LARGE SCALE GENOMIC DNA]</scope>
    <source>
        <strain evidence="1 2">NBRC 105253</strain>
    </source>
</reference>
<dbReference type="PROSITE" id="PS51257">
    <property type="entry name" value="PROKAR_LIPOPROTEIN"/>
    <property type="match status" value="1"/>
</dbReference>
<proteinExistence type="predicted"/>
<protein>
    <recommendedName>
        <fullName evidence="3">Lipoprotein</fullName>
    </recommendedName>
</protein>
<comment type="caution">
    <text evidence="1">The sequence shown here is derived from an EMBL/GenBank/DDBJ whole genome shotgun (WGS) entry which is preliminary data.</text>
</comment>
<keyword evidence="2" id="KW-1185">Reference proteome</keyword>
<evidence type="ECO:0000313" key="1">
    <source>
        <dbReference type="EMBL" id="GEN77621.1"/>
    </source>
</evidence>
<dbReference type="Proteomes" id="UP000321863">
    <property type="component" value="Unassembled WGS sequence"/>
</dbReference>